<gene>
    <name evidence="2" type="ORF">PMH09_09510</name>
</gene>
<organism evidence="2 3">
    <name type="scientific">Roseofilum casamattae BLCC-M143</name>
    <dbReference type="NCBI Taxonomy" id="3022442"/>
    <lineage>
        <taxon>Bacteria</taxon>
        <taxon>Bacillati</taxon>
        <taxon>Cyanobacteriota</taxon>
        <taxon>Cyanophyceae</taxon>
        <taxon>Desertifilales</taxon>
        <taxon>Desertifilaceae</taxon>
        <taxon>Roseofilum</taxon>
        <taxon>Roseofilum casamattae</taxon>
    </lineage>
</organism>
<evidence type="ECO:0000313" key="3">
    <source>
        <dbReference type="Proteomes" id="UP001232992"/>
    </source>
</evidence>
<dbReference type="PANTHER" id="PTHR43861:SF5">
    <property type="entry name" value="BLL5978 PROTEIN"/>
    <property type="match status" value="1"/>
</dbReference>
<dbReference type="GO" id="GO:0032259">
    <property type="term" value="P:methylation"/>
    <property type="evidence" value="ECO:0007669"/>
    <property type="project" value="UniProtKB-KW"/>
</dbReference>
<accession>A0ABT7BW87</accession>
<dbReference type="PANTHER" id="PTHR43861">
    <property type="entry name" value="TRANS-ACONITATE 2-METHYLTRANSFERASE-RELATED"/>
    <property type="match status" value="1"/>
</dbReference>
<dbReference type="Pfam" id="PF13489">
    <property type="entry name" value="Methyltransf_23"/>
    <property type="match status" value="1"/>
</dbReference>
<dbReference type="SUPFAM" id="SSF53335">
    <property type="entry name" value="S-adenosyl-L-methionine-dependent methyltransferases"/>
    <property type="match status" value="1"/>
</dbReference>
<dbReference type="RefSeq" id="WP_283758090.1">
    <property type="nucleotide sequence ID" value="NZ_JAQOSQ010000008.1"/>
</dbReference>
<dbReference type="EMBL" id="JAQOSQ010000008">
    <property type="protein sequence ID" value="MDJ1183436.1"/>
    <property type="molecule type" value="Genomic_DNA"/>
</dbReference>
<dbReference type="Proteomes" id="UP001232992">
    <property type="component" value="Unassembled WGS sequence"/>
</dbReference>
<keyword evidence="3" id="KW-1185">Reference proteome</keyword>
<keyword evidence="1" id="KW-0812">Transmembrane</keyword>
<dbReference type="CDD" id="cd02440">
    <property type="entry name" value="AdoMet_MTases"/>
    <property type="match status" value="1"/>
</dbReference>
<sequence length="283" mass="32035">MNQCPVCQATLESRRSPGLLYCTNCDIWVSNFSSAIAEHSELIVEENREEGLNELRLGNSNIILDTLQAHVPLENLRICDVGCAYGWFVEAAGERGMDAVGIEPEESVALQAKARGLKIKIGYFPDCLDAGETYDAIAFNDSLEHLPDLPAIFTACHHTLTASGKLIINIPNSQGLFFKIAEKLAQLGYTKPWDRMWQKEYAFPHLIYVNPHNLEQYVTQYGFELLESKTLDSVKVQGLWQRLRMDRSTSWIVSAIMYLGILLIYPFIQKCPSDILLQIYQKK</sequence>
<evidence type="ECO:0000313" key="2">
    <source>
        <dbReference type="EMBL" id="MDJ1183436.1"/>
    </source>
</evidence>
<reference evidence="2 3" key="1">
    <citation type="submission" date="2023-01" db="EMBL/GenBank/DDBJ databases">
        <title>Novel diversity within Roseofilum (Cyanobacteria; Desertifilaceae) from marine benthic mats with descriptions of four novel species.</title>
        <authorList>
            <person name="Wang Y."/>
            <person name="Berthold D.E."/>
            <person name="Hu J."/>
            <person name="Lefler F.W."/>
            <person name="Laughinghouse H.D. IV."/>
        </authorList>
    </citation>
    <scope>NUCLEOTIDE SEQUENCE [LARGE SCALE GENOMIC DNA]</scope>
    <source>
        <strain evidence="2 3">BLCC-M143</strain>
    </source>
</reference>
<evidence type="ECO:0000256" key="1">
    <source>
        <dbReference type="SAM" id="Phobius"/>
    </source>
</evidence>
<dbReference type="Gene3D" id="3.40.50.150">
    <property type="entry name" value="Vaccinia Virus protein VP39"/>
    <property type="match status" value="1"/>
</dbReference>
<protein>
    <submittedName>
        <fullName evidence="2">Class I SAM-dependent methyltransferase</fullName>
    </submittedName>
</protein>
<dbReference type="InterPro" id="IPR029063">
    <property type="entry name" value="SAM-dependent_MTases_sf"/>
</dbReference>
<keyword evidence="2" id="KW-0808">Transferase</keyword>
<comment type="caution">
    <text evidence="2">The sequence shown here is derived from an EMBL/GenBank/DDBJ whole genome shotgun (WGS) entry which is preliminary data.</text>
</comment>
<name>A0ABT7BW87_9CYAN</name>
<feature type="transmembrane region" description="Helical" evidence="1">
    <location>
        <begin position="249"/>
        <end position="268"/>
    </location>
</feature>
<dbReference type="GO" id="GO:0008168">
    <property type="term" value="F:methyltransferase activity"/>
    <property type="evidence" value="ECO:0007669"/>
    <property type="project" value="UniProtKB-KW"/>
</dbReference>
<keyword evidence="1" id="KW-0472">Membrane</keyword>
<keyword evidence="2" id="KW-0489">Methyltransferase</keyword>
<proteinExistence type="predicted"/>
<keyword evidence="1" id="KW-1133">Transmembrane helix</keyword>